<dbReference type="STRING" id="78915.A0A4P9XTH9"/>
<protein>
    <recommendedName>
        <fullName evidence="2">Biogenesis of lysosome-related organelles complex 1 subunit 1</fullName>
    </recommendedName>
</protein>
<dbReference type="PANTHER" id="PTHR13073">
    <property type="entry name" value="BLOC-1 COMPLEX SUBUNIT 1"/>
    <property type="match status" value="1"/>
</dbReference>
<dbReference type="Proteomes" id="UP000271241">
    <property type="component" value="Unassembled WGS sequence"/>
</dbReference>
<dbReference type="EMBL" id="KZ992573">
    <property type="protein sequence ID" value="RKP08740.1"/>
    <property type="molecule type" value="Genomic_DNA"/>
</dbReference>
<dbReference type="InterPro" id="IPR009395">
    <property type="entry name" value="BLOC1S1"/>
</dbReference>
<comment type="similarity">
    <text evidence="1">Belongs to the BLOC1S1 family.</text>
</comment>
<accession>A0A4P9XTH9</accession>
<evidence type="ECO:0000313" key="5">
    <source>
        <dbReference type="Proteomes" id="UP000271241"/>
    </source>
</evidence>
<proteinExistence type="inferred from homology"/>
<sequence length="124" mass="14257">MYSKLLKEHASRQTQQRKENDHRRREAIQALGNYTDALADTLNAGVSMVFTNERQLQQQARMLNEQTERCVELTNQWLEMSKKLNGALKELGMVGHYCKVIEGDAREMAETLRLAKERAPAHAD</sequence>
<dbReference type="OrthoDB" id="20018at2759"/>
<keyword evidence="5" id="KW-1185">Reference proteome</keyword>
<evidence type="ECO:0000256" key="3">
    <source>
        <dbReference type="SAM" id="MobiDB-lite"/>
    </source>
</evidence>
<organism evidence="4 5">
    <name type="scientific">Thamnocephalis sphaerospora</name>
    <dbReference type="NCBI Taxonomy" id="78915"/>
    <lineage>
        <taxon>Eukaryota</taxon>
        <taxon>Fungi</taxon>
        <taxon>Fungi incertae sedis</taxon>
        <taxon>Zoopagomycota</taxon>
        <taxon>Zoopagomycotina</taxon>
        <taxon>Zoopagomycetes</taxon>
        <taxon>Zoopagales</taxon>
        <taxon>Sigmoideomycetaceae</taxon>
        <taxon>Thamnocephalis</taxon>
    </lineage>
</organism>
<feature type="region of interest" description="Disordered" evidence="3">
    <location>
        <begin position="1"/>
        <end position="24"/>
    </location>
</feature>
<evidence type="ECO:0000256" key="1">
    <source>
        <dbReference type="ARBA" id="ARBA00007133"/>
    </source>
</evidence>
<evidence type="ECO:0000256" key="2">
    <source>
        <dbReference type="ARBA" id="ARBA00019577"/>
    </source>
</evidence>
<name>A0A4P9XTH9_9FUNG</name>
<reference evidence="5" key="1">
    <citation type="journal article" date="2018" name="Nat. Microbiol.">
        <title>Leveraging single-cell genomics to expand the fungal tree of life.</title>
        <authorList>
            <person name="Ahrendt S.R."/>
            <person name="Quandt C.A."/>
            <person name="Ciobanu D."/>
            <person name="Clum A."/>
            <person name="Salamov A."/>
            <person name="Andreopoulos B."/>
            <person name="Cheng J.F."/>
            <person name="Woyke T."/>
            <person name="Pelin A."/>
            <person name="Henrissat B."/>
            <person name="Reynolds N.K."/>
            <person name="Benny G.L."/>
            <person name="Smith M.E."/>
            <person name="James T.Y."/>
            <person name="Grigoriev I.V."/>
        </authorList>
    </citation>
    <scope>NUCLEOTIDE SEQUENCE [LARGE SCALE GENOMIC DNA]</scope>
    <source>
        <strain evidence="5">RSA 1356</strain>
    </source>
</reference>
<dbReference type="Pfam" id="PF06320">
    <property type="entry name" value="GCN5L1"/>
    <property type="match status" value="1"/>
</dbReference>
<evidence type="ECO:0000313" key="4">
    <source>
        <dbReference type="EMBL" id="RKP08740.1"/>
    </source>
</evidence>
<dbReference type="GO" id="GO:0016197">
    <property type="term" value="P:endosomal transport"/>
    <property type="evidence" value="ECO:0007669"/>
    <property type="project" value="TreeGrafter"/>
</dbReference>
<dbReference type="AlphaFoldDB" id="A0A4P9XTH9"/>
<dbReference type="PANTHER" id="PTHR13073:SF0">
    <property type="entry name" value="BIOGENESIS OF LYSOSOME-RELATED ORGANELLES COMPLEX 1 SUBUNIT 1"/>
    <property type="match status" value="1"/>
</dbReference>
<gene>
    <name evidence="4" type="ORF">THASP1DRAFT_29454</name>
</gene>
<dbReference type="GO" id="GO:0031083">
    <property type="term" value="C:BLOC-1 complex"/>
    <property type="evidence" value="ECO:0007669"/>
    <property type="project" value="InterPro"/>
</dbReference>